<protein>
    <submittedName>
        <fullName evidence="1">Rni-like superfamily protein</fullName>
    </submittedName>
</protein>
<name>A0A7J6X2H0_THATH</name>
<dbReference type="Proteomes" id="UP000554482">
    <property type="component" value="Unassembled WGS sequence"/>
</dbReference>
<dbReference type="PANTHER" id="PTHR38926">
    <property type="entry name" value="F-BOX DOMAIN CONTAINING PROTEIN, EXPRESSED"/>
    <property type="match status" value="1"/>
</dbReference>
<evidence type="ECO:0000313" key="1">
    <source>
        <dbReference type="EMBL" id="KAF5203085.1"/>
    </source>
</evidence>
<gene>
    <name evidence="1" type="ORF">FRX31_007328</name>
</gene>
<dbReference type="AlphaFoldDB" id="A0A7J6X2H0"/>
<accession>A0A7J6X2H0</accession>
<dbReference type="EMBL" id="JABWDY010007271">
    <property type="protein sequence ID" value="KAF5203085.1"/>
    <property type="molecule type" value="Genomic_DNA"/>
</dbReference>
<proteinExistence type="predicted"/>
<organism evidence="1 2">
    <name type="scientific">Thalictrum thalictroides</name>
    <name type="common">Rue-anemone</name>
    <name type="synonym">Anemone thalictroides</name>
    <dbReference type="NCBI Taxonomy" id="46969"/>
    <lineage>
        <taxon>Eukaryota</taxon>
        <taxon>Viridiplantae</taxon>
        <taxon>Streptophyta</taxon>
        <taxon>Embryophyta</taxon>
        <taxon>Tracheophyta</taxon>
        <taxon>Spermatophyta</taxon>
        <taxon>Magnoliopsida</taxon>
        <taxon>Ranunculales</taxon>
        <taxon>Ranunculaceae</taxon>
        <taxon>Thalictroideae</taxon>
        <taxon>Thalictrum</taxon>
    </lineage>
</organism>
<dbReference type="OrthoDB" id="2095648at2759"/>
<evidence type="ECO:0000313" key="2">
    <source>
        <dbReference type="Proteomes" id="UP000554482"/>
    </source>
</evidence>
<reference evidence="1 2" key="1">
    <citation type="submission" date="2020-06" db="EMBL/GenBank/DDBJ databases">
        <title>Transcriptomic and genomic resources for Thalictrum thalictroides and T. hernandezii: Facilitating candidate gene discovery in an emerging model plant lineage.</title>
        <authorList>
            <person name="Arias T."/>
            <person name="Riano-Pachon D.M."/>
            <person name="Di Stilio V.S."/>
        </authorList>
    </citation>
    <scope>NUCLEOTIDE SEQUENCE [LARGE SCALE GENOMIC DNA]</scope>
    <source>
        <strain evidence="2">cv. WT478/WT964</strain>
        <tissue evidence="1">Leaves</tissue>
    </source>
</reference>
<keyword evidence="2" id="KW-1185">Reference proteome</keyword>
<sequence length="146" mass="16741">MTDFNEIIQMLPLLEELDISHAYYPCDQFELISLSCPKLTHVRVEYPVGAWHSDPSEYDDHTFAIAKSMPHLHSLHLIRSRLTNKGLQAIREGFPNLEYLDVRSCFKLTLRGDVFKKCACGYRNIRISNEQTCRRSSIAITGAPIT</sequence>
<comment type="caution">
    <text evidence="1">The sequence shown here is derived from an EMBL/GenBank/DDBJ whole genome shotgun (WGS) entry which is preliminary data.</text>
</comment>
<dbReference type="InterPro" id="IPR032675">
    <property type="entry name" value="LRR_dom_sf"/>
</dbReference>
<dbReference type="Gene3D" id="3.80.10.10">
    <property type="entry name" value="Ribonuclease Inhibitor"/>
    <property type="match status" value="1"/>
</dbReference>
<dbReference type="SUPFAM" id="SSF52047">
    <property type="entry name" value="RNI-like"/>
    <property type="match status" value="1"/>
</dbReference>
<dbReference type="PANTHER" id="PTHR38926:SF2">
    <property type="entry name" value="F-BOX_LRR-REPEAT PROTEIN 21-RELATED"/>
    <property type="match status" value="1"/>
</dbReference>